<dbReference type="Gene3D" id="3.30.450.90">
    <property type="match status" value="1"/>
</dbReference>
<dbReference type="Pfam" id="PF05157">
    <property type="entry name" value="MshEN"/>
    <property type="match status" value="1"/>
</dbReference>
<dbReference type="InterPro" id="IPR037257">
    <property type="entry name" value="T2SS_E_N_sf"/>
</dbReference>
<dbReference type="PROSITE" id="PS00662">
    <property type="entry name" value="T2SP_E"/>
    <property type="match status" value="1"/>
</dbReference>
<dbReference type="InterPro" id="IPR003593">
    <property type="entry name" value="AAA+_ATPase"/>
</dbReference>
<dbReference type="Gene3D" id="3.30.300.160">
    <property type="entry name" value="Type II secretion system, protein E, N-terminal domain"/>
    <property type="match status" value="1"/>
</dbReference>
<dbReference type="Pfam" id="PF00437">
    <property type="entry name" value="T2SSE"/>
    <property type="match status" value="1"/>
</dbReference>
<dbReference type="InterPro" id="IPR027417">
    <property type="entry name" value="P-loop_NTPase"/>
</dbReference>
<dbReference type="PANTHER" id="PTHR30258:SF1">
    <property type="entry name" value="PROTEIN TRANSPORT PROTEIN HOFB HOMOLOG"/>
    <property type="match status" value="1"/>
</dbReference>
<dbReference type="AlphaFoldDB" id="A0A1F8G493"/>
<dbReference type="GO" id="GO:0005524">
    <property type="term" value="F:ATP binding"/>
    <property type="evidence" value="ECO:0007669"/>
    <property type="project" value="UniProtKB-KW"/>
</dbReference>
<feature type="domain" description="Bacterial type II secretion system protein E" evidence="4">
    <location>
        <begin position="384"/>
        <end position="398"/>
    </location>
</feature>
<evidence type="ECO:0000256" key="2">
    <source>
        <dbReference type="ARBA" id="ARBA00022741"/>
    </source>
</evidence>
<sequence>MAVKIPITLINELIQRKLLTAEQAELYQKQAREEGKDFGRILLDQGIVKDEELLKIKSELYHLPAVNSAELEINKELSKTISEDVINFYQIIPVARQDTTLSVGVLNPEDLDALEALKFIGQDQGLTLGKLVISYRDFDKVFKSYSSITEEVGEILQPLTTEDKKPQLDLAESGSLEQITADSPITKVVAIIVKHAVESKASDIHIEPFENNIRVRFRIDGILQSALALPKNLLAAIVTRIKILSEMKIDETRLPQDGRFSTFLGRKIDFRVSSLPTRNGEKIVMRILDPLVGNIDLPDLGLAGHSLELVEKSIAKPFGQILVTGPTGSGKSTTLYSLLRRFNNDGINVITLEDPIEYFIDGVNQSQTHEEIGYTFASGLRTILRQDPDVIMVGEIRDRETAGLATNAALTGHIVLASLHTNDAVGVIPRLIDMGVEKYLIAPTLNLAIAQRLLRKLCNSCKVKSEPNAGEKHIIAEAINNIPEVYKAELPETVDYIYKPSEQGCKECGGKSYRGRIAIFEVLEMTDELEQLVLTDISESKIRAEAKRQNMIIMFQDGIIKVLQGVTSLEELLQTAQQEEPVAEKAKTKV</sequence>
<protein>
    <recommendedName>
        <fullName evidence="4">Bacterial type II secretion system protein E domain-containing protein</fullName>
    </recommendedName>
</protein>
<comment type="caution">
    <text evidence="5">The sequence shown here is derived from an EMBL/GenBank/DDBJ whole genome shotgun (WGS) entry which is preliminary data.</text>
</comment>
<name>A0A1F8G493_9BACT</name>
<dbReference type="InterPro" id="IPR007831">
    <property type="entry name" value="T2SS_GspE_N"/>
</dbReference>
<dbReference type="EMBL" id="MGKD01000020">
    <property type="protein sequence ID" value="OGN19349.1"/>
    <property type="molecule type" value="Genomic_DNA"/>
</dbReference>
<dbReference type="SUPFAM" id="SSF160246">
    <property type="entry name" value="EspE N-terminal domain-like"/>
    <property type="match status" value="1"/>
</dbReference>
<dbReference type="SUPFAM" id="SSF52540">
    <property type="entry name" value="P-loop containing nucleoside triphosphate hydrolases"/>
    <property type="match status" value="1"/>
</dbReference>
<dbReference type="STRING" id="1802689.A3F25_01390"/>
<evidence type="ECO:0000256" key="1">
    <source>
        <dbReference type="ARBA" id="ARBA00006611"/>
    </source>
</evidence>
<comment type="similarity">
    <text evidence="1">Belongs to the GSP E family.</text>
</comment>
<dbReference type="GO" id="GO:0005886">
    <property type="term" value="C:plasma membrane"/>
    <property type="evidence" value="ECO:0007669"/>
    <property type="project" value="TreeGrafter"/>
</dbReference>
<evidence type="ECO:0000313" key="6">
    <source>
        <dbReference type="Proteomes" id="UP000177478"/>
    </source>
</evidence>
<keyword evidence="2" id="KW-0547">Nucleotide-binding</keyword>
<evidence type="ECO:0000256" key="3">
    <source>
        <dbReference type="ARBA" id="ARBA00022840"/>
    </source>
</evidence>
<reference evidence="5 6" key="1">
    <citation type="journal article" date="2016" name="Nat. Commun.">
        <title>Thousands of microbial genomes shed light on interconnected biogeochemical processes in an aquifer system.</title>
        <authorList>
            <person name="Anantharaman K."/>
            <person name="Brown C.T."/>
            <person name="Hug L.A."/>
            <person name="Sharon I."/>
            <person name="Castelle C.J."/>
            <person name="Probst A.J."/>
            <person name="Thomas B.C."/>
            <person name="Singh A."/>
            <person name="Wilkins M.J."/>
            <person name="Karaoz U."/>
            <person name="Brodie E.L."/>
            <person name="Williams K.H."/>
            <person name="Hubbard S.S."/>
            <person name="Banfield J.F."/>
        </authorList>
    </citation>
    <scope>NUCLEOTIDE SEQUENCE [LARGE SCALE GENOMIC DNA]</scope>
</reference>
<dbReference type="SMART" id="SM00382">
    <property type="entry name" value="AAA"/>
    <property type="match status" value="1"/>
</dbReference>
<dbReference type="CDD" id="cd01129">
    <property type="entry name" value="PulE-GspE-like"/>
    <property type="match status" value="1"/>
</dbReference>
<dbReference type="GO" id="GO:0016887">
    <property type="term" value="F:ATP hydrolysis activity"/>
    <property type="evidence" value="ECO:0007669"/>
    <property type="project" value="TreeGrafter"/>
</dbReference>
<gene>
    <name evidence="5" type="ORF">A3F25_01390</name>
</gene>
<proteinExistence type="inferred from homology"/>
<organism evidence="5 6">
    <name type="scientific">Candidatus Yanofskybacteria bacterium RIFCSPHIGHO2_12_FULL_45_19b</name>
    <dbReference type="NCBI Taxonomy" id="1802689"/>
    <lineage>
        <taxon>Bacteria</taxon>
        <taxon>Candidatus Yanofskyibacteriota</taxon>
    </lineage>
</organism>
<accession>A0A1F8G493</accession>
<dbReference type="PANTHER" id="PTHR30258">
    <property type="entry name" value="TYPE II SECRETION SYSTEM PROTEIN GSPE-RELATED"/>
    <property type="match status" value="1"/>
</dbReference>
<dbReference type="Gene3D" id="3.40.50.300">
    <property type="entry name" value="P-loop containing nucleotide triphosphate hydrolases"/>
    <property type="match status" value="1"/>
</dbReference>
<evidence type="ECO:0000313" key="5">
    <source>
        <dbReference type="EMBL" id="OGN19349.1"/>
    </source>
</evidence>
<evidence type="ECO:0000259" key="4">
    <source>
        <dbReference type="PROSITE" id="PS00662"/>
    </source>
</evidence>
<dbReference type="Proteomes" id="UP000177478">
    <property type="component" value="Unassembled WGS sequence"/>
</dbReference>
<keyword evidence="3" id="KW-0067">ATP-binding</keyword>
<dbReference type="InterPro" id="IPR001482">
    <property type="entry name" value="T2SS/T4SS_dom"/>
</dbReference>